<dbReference type="GO" id="GO:0005829">
    <property type="term" value="C:cytosol"/>
    <property type="evidence" value="ECO:0007669"/>
    <property type="project" value="TreeGrafter"/>
</dbReference>
<evidence type="ECO:0000259" key="4">
    <source>
        <dbReference type="PROSITE" id="PS50956"/>
    </source>
</evidence>
<dbReference type="InterPro" id="IPR011008">
    <property type="entry name" value="Dimeric_a/b-barrel"/>
</dbReference>
<dbReference type="SUPFAM" id="SSF54909">
    <property type="entry name" value="Dimeric alpha+beta barrel"/>
    <property type="match status" value="1"/>
</dbReference>
<dbReference type="InterPro" id="IPR000485">
    <property type="entry name" value="AsnC-type_HTH_dom"/>
</dbReference>
<evidence type="ECO:0000313" key="5">
    <source>
        <dbReference type="EMBL" id="SAI65938.1"/>
    </source>
</evidence>
<dbReference type="InterPro" id="IPR036390">
    <property type="entry name" value="WH_DNA-bd_sf"/>
</dbReference>
<keyword evidence="2" id="KW-0238">DNA-binding</keyword>
<dbReference type="PANTHER" id="PTHR30154">
    <property type="entry name" value="LEUCINE-RESPONSIVE REGULATORY PROTEIN"/>
    <property type="match status" value="1"/>
</dbReference>
<organism evidence="5 6">
    <name type="scientific">Bordetella ansorpii</name>
    <dbReference type="NCBI Taxonomy" id="288768"/>
    <lineage>
        <taxon>Bacteria</taxon>
        <taxon>Pseudomonadati</taxon>
        <taxon>Pseudomonadota</taxon>
        <taxon>Betaproteobacteria</taxon>
        <taxon>Burkholderiales</taxon>
        <taxon>Alcaligenaceae</taxon>
        <taxon>Bordetella</taxon>
    </lineage>
</organism>
<dbReference type="InterPro" id="IPR011991">
    <property type="entry name" value="ArsR-like_HTH"/>
</dbReference>
<dbReference type="GO" id="GO:0043565">
    <property type="term" value="F:sequence-specific DNA binding"/>
    <property type="evidence" value="ECO:0007669"/>
    <property type="project" value="InterPro"/>
</dbReference>
<name>A0A157S693_9BORD</name>
<keyword evidence="3" id="KW-0804">Transcription</keyword>
<protein>
    <submittedName>
        <fullName evidence="5">Glutamate uptake regulatory protein</fullName>
    </submittedName>
</protein>
<reference evidence="5 6" key="1">
    <citation type="submission" date="2016-04" db="EMBL/GenBank/DDBJ databases">
        <authorList>
            <consortium name="Pathogen Informatics"/>
        </authorList>
    </citation>
    <scope>NUCLEOTIDE SEQUENCE [LARGE SCALE GENOMIC DNA]</scope>
    <source>
        <strain evidence="5 6">H050680373</strain>
    </source>
</reference>
<dbReference type="Gene3D" id="1.10.10.10">
    <property type="entry name" value="Winged helix-like DNA-binding domain superfamily/Winged helix DNA-binding domain"/>
    <property type="match status" value="1"/>
</dbReference>
<dbReference type="STRING" id="288768.SAMEA3906486_00692"/>
<sequence length="174" mass="19619">MRQGRRRHSAGAFRALPIKERTVDQTDLKILRLLQKDATCSVADIAEQVNLSVTPCWRRIQKLKDDGVIARHTVLLDPKSLGLNLTVFVTIKTSQHNAKWTQSLVGAVTSLPNVVEFHRMAGDIDYLLKVVVEDMAAYDRFYRRLIETVDLLDVSASFSMEVIKSTTELPLNIA</sequence>
<evidence type="ECO:0000256" key="1">
    <source>
        <dbReference type="ARBA" id="ARBA00023015"/>
    </source>
</evidence>
<accession>A0A157S693</accession>
<evidence type="ECO:0000313" key="6">
    <source>
        <dbReference type="Proteomes" id="UP000076848"/>
    </source>
</evidence>
<dbReference type="GO" id="GO:0043200">
    <property type="term" value="P:response to amino acid"/>
    <property type="evidence" value="ECO:0007669"/>
    <property type="project" value="TreeGrafter"/>
</dbReference>
<dbReference type="PROSITE" id="PS50956">
    <property type="entry name" value="HTH_ASNC_2"/>
    <property type="match status" value="1"/>
</dbReference>
<keyword evidence="6" id="KW-1185">Reference proteome</keyword>
<dbReference type="CDD" id="cd00090">
    <property type="entry name" value="HTH_ARSR"/>
    <property type="match status" value="1"/>
</dbReference>
<feature type="domain" description="HTH asnC-type" evidence="4">
    <location>
        <begin position="23"/>
        <end position="84"/>
    </location>
</feature>
<evidence type="ECO:0000256" key="2">
    <source>
        <dbReference type="ARBA" id="ARBA00023125"/>
    </source>
</evidence>
<dbReference type="InterPro" id="IPR019888">
    <property type="entry name" value="Tscrpt_reg_AsnC-like"/>
</dbReference>
<dbReference type="Gene3D" id="3.30.70.920">
    <property type="match status" value="1"/>
</dbReference>
<dbReference type="PANTHER" id="PTHR30154:SF17">
    <property type="entry name" value="DNA-BINDING TRANSCRIPTIONAL ACTIVATOR DECR"/>
    <property type="match status" value="1"/>
</dbReference>
<dbReference type="GO" id="GO:0006355">
    <property type="term" value="P:regulation of DNA-templated transcription"/>
    <property type="evidence" value="ECO:0007669"/>
    <property type="project" value="UniProtKB-ARBA"/>
</dbReference>
<gene>
    <name evidence="5" type="primary">grp</name>
    <name evidence="5" type="ORF">SAMEA3906486_00692</name>
</gene>
<dbReference type="EMBL" id="FKIF01000001">
    <property type="protein sequence ID" value="SAI65938.1"/>
    <property type="molecule type" value="Genomic_DNA"/>
</dbReference>
<evidence type="ECO:0000256" key="3">
    <source>
        <dbReference type="ARBA" id="ARBA00023163"/>
    </source>
</evidence>
<dbReference type="InterPro" id="IPR036388">
    <property type="entry name" value="WH-like_DNA-bd_sf"/>
</dbReference>
<dbReference type="InterPro" id="IPR019887">
    <property type="entry name" value="Tscrpt_reg_AsnC/Lrp_C"/>
</dbReference>
<dbReference type="Proteomes" id="UP000076848">
    <property type="component" value="Unassembled WGS sequence"/>
</dbReference>
<dbReference type="Pfam" id="PF13412">
    <property type="entry name" value="HTH_24"/>
    <property type="match status" value="1"/>
</dbReference>
<dbReference type="SUPFAM" id="SSF46785">
    <property type="entry name" value="Winged helix' DNA-binding domain"/>
    <property type="match status" value="1"/>
</dbReference>
<dbReference type="Pfam" id="PF01037">
    <property type="entry name" value="AsnC_trans_reg"/>
    <property type="match status" value="1"/>
</dbReference>
<keyword evidence="1" id="KW-0805">Transcription regulation</keyword>
<dbReference type="PROSITE" id="PS00519">
    <property type="entry name" value="HTH_ASNC_1"/>
    <property type="match status" value="1"/>
</dbReference>
<proteinExistence type="predicted"/>
<dbReference type="SMART" id="SM00344">
    <property type="entry name" value="HTH_ASNC"/>
    <property type="match status" value="1"/>
</dbReference>
<dbReference type="InterPro" id="IPR019885">
    <property type="entry name" value="Tscrpt_reg_HTH_AsnC-type_CS"/>
</dbReference>
<dbReference type="AlphaFoldDB" id="A0A157S693"/>
<dbReference type="PRINTS" id="PR00033">
    <property type="entry name" value="HTHASNC"/>
</dbReference>